<dbReference type="Proteomes" id="UP001412067">
    <property type="component" value="Unassembled WGS sequence"/>
</dbReference>
<gene>
    <name evidence="2" type="ORF">KSP40_PGU013432</name>
</gene>
<keyword evidence="3" id="KW-1185">Reference proteome</keyword>
<organism evidence="2 3">
    <name type="scientific">Platanthera guangdongensis</name>
    <dbReference type="NCBI Taxonomy" id="2320717"/>
    <lineage>
        <taxon>Eukaryota</taxon>
        <taxon>Viridiplantae</taxon>
        <taxon>Streptophyta</taxon>
        <taxon>Embryophyta</taxon>
        <taxon>Tracheophyta</taxon>
        <taxon>Spermatophyta</taxon>
        <taxon>Magnoliopsida</taxon>
        <taxon>Liliopsida</taxon>
        <taxon>Asparagales</taxon>
        <taxon>Orchidaceae</taxon>
        <taxon>Orchidoideae</taxon>
        <taxon>Orchideae</taxon>
        <taxon>Orchidinae</taxon>
        <taxon>Platanthera</taxon>
    </lineage>
</organism>
<evidence type="ECO:0000256" key="1">
    <source>
        <dbReference type="SAM" id="MobiDB-lite"/>
    </source>
</evidence>
<evidence type="ECO:0000313" key="3">
    <source>
        <dbReference type="Proteomes" id="UP001412067"/>
    </source>
</evidence>
<protein>
    <submittedName>
        <fullName evidence="2">Uncharacterized protein</fullName>
    </submittedName>
</protein>
<sequence length="52" mass="5595">MRPSKPTTNNSKGLPSGKVSWSSRLQRTNGMTRVATLLVRTKAPSSTGNSLH</sequence>
<evidence type="ECO:0000313" key="2">
    <source>
        <dbReference type="EMBL" id="KAK8959509.1"/>
    </source>
</evidence>
<reference evidence="2 3" key="1">
    <citation type="journal article" date="2022" name="Nat. Plants">
        <title>Genomes of leafy and leafless Platanthera orchids illuminate the evolution of mycoheterotrophy.</title>
        <authorList>
            <person name="Li M.H."/>
            <person name="Liu K.W."/>
            <person name="Li Z."/>
            <person name="Lu H.C."/>
            <person name="Ye Q.L."/>
            <person name="Zhang D."/>
            <person name="Wang J.Y."/>
            <person name="Li Y.F."/>
            <person name="Zhong Z.M."/>
            <person name="Liu X."/>
            <person name="Yu X."/>
            <person name="Liu D.K."/>
            <person name="Tu X.D."/>
            <person name="Liu B."/>
            <person name="Hao Y."/>
            <person name="Liao X.Y."/>
            <person name="Jiang Y.T."/>
            <person name="Sun W.H."/>
            <person name="Chen J."/>
            <person name="Chen Y.Q."/>
            <person name="Ai Y."/>
            <person name="Zhai J.W."/>
            <person name="Wu S.S."/>
            <person name="Zhou Z."/>
            <person name="Hsiao Y.Y."/>
            <person name="Wu W.L."/>
            <person name="Chen Y.Y."/>
            <person name="Lin Y.F."/>
            <person name="Hsu J.L."/>
            <person name="Li C.Y."/>
            <person name="Wang Z.W."/>
            <person name="Zhao X."/>
            <person name="Zhong W.Y."/>
            <person name="Ma X.K."/>
            <person name="Ma L."/>
            <person name="Huang J."/>
            <person name="Chen G.Z."/>
            <person name="Huang M.Z."/>
            <person name="Huang L."/>
            <person name="Peng D.H."/>
            <person name="Luo Y.B."/>
            <person name="Zou S.Q."/>
            <person name="Chen S.P."/>
            <person name="Lan S."/>
            <person name="Tsai W.C."/>
            <person name="Van de Peer Y."/>
            <person name="Liu Z.J."/>
        </authorList>
    </citation>
    <scope>NUCLEOTIDE SEQUENCE [LARGE SCALE GENOMIC DNA]</scope>
    <source>
        <strain evidence="2">Lor288</strain>
    </source>
</reference>
<comment type="caution">
    <text evidence="2">The sequence shown here is derived from an EMBL/GenBank/DDBJ whole genome shotgun (WGS) entry which is preliminary data.</text>
</comment>
<accession>A0ABR2M7E8</accession>
<dbReference type="EMBL" id="JBBWWR010000011">
    <property type="protein sequence ID" value="KAK8959509.1"/>
    <property type="molecule type" value="Genomic_DNA"/>
</dbReference>
<feature type="region of interest" description="Disordered" evidence="1">
    <location>
        <begin position="1"/>
        <end position="30"/>
    </location>
</feature>
<proteinExistence type="predicted"/>
<name>A0ABR2M7E8_9ASPA</name>